<sequence>MTWNGTEYDFHGACDLVLLHNPNFAGGLGMELHIRTKIDTWWSYIETAALRVGEDTFEVMGGDGLKYWFNGNPGRTNLKNGKALGKKLAGEYKIRFRWLNNHQHQFKVDFGNGEAVTFKTFKEFVRVNVESSTYGDFHESSGLMGSYPSGMLLARDNSTIMEDVNEFGKEWQVHSSEPKLFHNKDGPQHPERCSMPTISETASGRQRRLGESMITREDAEVACAHVDQANRNACVFDVLATNDLDMVGTY</sequence>
<evidence type="ECO:0000313" key="1">
    <source>
        <dbReference type="EMBL" id="CAB9508401.1"/>
    </source>
</evidence>
<comment type="caution">
    <text evidence="1">The sequence shown here is derived from an EMBL/GenBank/DDBJ whole genome shotgun (WGS) entry which is preliminary data.</text>
</comment>
<dbReference type="Proteomes" id="UP001153069">
    <property type="component" value="Unassembled WGS sequence"/>
</dbReference>
<organism evidence="1 2">
    <name type="scientific">Seminavis robusta</name>
    <dbReference type="NCBI Taxonomy" id="568900"/>
    <lineage>
        <taxon>Eukaryota</taxon>
        <taxon>Sar</taxon>
        <taxon>Stramenopiles</taxon>
        <taxon>Ochrophyta</taxon>
        <taxon>Bacillariophyta</taxon>
        <taxon>Bacillariophyceae</taxon>
        <taxon>Bacillariophycidae</taxon>
        <taxon>Naviculales</taxon>
        <taxon>Naviculaceae</taxon>
        <taxon>Seminavis</taxon>
    </lineage>
</organism>
<dbReference type="OrthoDB" id="47453at2759"/>
<evidence type="ECO:0008006" key="3">
    <source>
        <dbReference type="Google" id="ProtNLM"/>
    </source>
</evidence>
<proteinExistence type="predicted"/>
<gene>
    <name evidence="1" type="ORF">SEMRO_346_G348251.1</name>
</gene>
<evidence type="ECO:0000313" key="2">
    <source>
        <dbReference type="Proteomes" id="UP001153069"/>
    </source>
</evidence>
<dbReference type="AlphaFoldDB" id="A0A9N8DTI1"/>
<protein>
    <recommendedName>
        <fullName evidence="3">VWFD domain-containing protein</fullName>
    </recommendedName>
</protein>
<accession>A0A9N8DTI1</accession>
<dbReference type="EMBL" id="CAICTM010000345">
    <property type="protein sequence ID" value="CAB9508401.1"/>
    <property type="molecule type" value="Genomic_DNA"/>
</dbReference>
<name>A0A9N8DTI1_9STRA</name>
<keyword evidence="2" id="KW-1185">Reference proteome</keyword>
<reference evidence="1" key="1">
    <citation type="submission" date="2020-06" db="EMBL/GenBank/DDBJ databases">
        <authorList>
            <consortium name="Plant Systems Biology data submission"/>
        </authorList>
    </citation>
    <scope>NUCLEOTIDE SEQUENCE</scope>
    <source>
        <strain evidence="1">D6</strain>
    </source>
</reference>